<feature type="domain" description="VWFA" evidence="1">
    <location>
        <begin position="88"/>
        <end position="216"/>
    </location>
</feature>
<dbReference type="InterPro" id="IPR051266">
    <property type="entry name" value="CLCR"/>
</dbReference>
<protein>
    <recommendedName>
        <fullName evidence="5">VWFA domain-containing protein</fullName>
    </recommendedName>
</protein>
<dbReference type="InterPro" id="IPR056594">
    <property type="entry name" value="AT5G49610-like_b-prop"/>
</dbReference>
<dbReference type="SUPFAM" id="SSF53300">
    <property type="entry name" value="vWA-like"/>
    <property type="match status" value="1"/>
</dbReference>
<evidence type="ECO:0000259" key="1">
    <source>
        <dbReference type="Pfam" id="PF13768"/>
    </source>
</evidence>
<evidence type="ECO:0000313" key="4">
    <source>
        <dbReference type="Proteomes" id="UP000604825"/>
    </source>
</evidence>
<proteinExistence type="predicted"/>
<reference evidence="3" key="1">
    <citation type="submission" date="2020-10" db="EMBL/GenBank/DDBJ databases">
        <authorList>
            <person name="Han B."/>
            <person name="Lu T."/>
            <person name="Zhao Q."/>
            <person name="Huang X."/>
            <person name="Zhao Y."/>
        </authorList>
    </citation>
    <scope>NUCLEOTIDE SEQUENCE</scope>
</reference>
<sequence length="368" mass="39063">MDGENRLNVWLRRMNDDRRHGGTGAAGGSANGWVLRDTISLHETCGHLVEQGWETAGDGDEDAPAVTVVGAGDNAGTTEKDLQFSKPNLISLGNKASRLFPLWKMTAFGQQQSLQAVDSLVSDGGTNIIEGLRKAARMVDDRQARNLVCSIILLSDGVDSYNLLPRDGSALDYAPLVPRSILPGSEHYVPIHAFGFGMDHDSTAMHAVAQMSSGTFSLIDVVGSIQDAFASCIGASSACYASGVDGDCCGAFMHVGRLYASEERDFLVTVCVPPSRVSVALIRPSCTYRDTVTTEKVRVGGDPVMLLRPEFLVSAGMSLQVEREWHRVHATEDMAAEQAAVEEGDYTSAASGVVRVAVLGQANAGASG</sequence>
<dbReference type="OrthoDB" id="1999602at2759"/>
<dbReference type="PANTHER" id="PTHR10579:SF114">
    <property type="entry name" value="ZINC FINGER (C3HC4-TYPE RING FINGER) FAMILY PROTEIN"/>
    <property type="match status" value="1"/>
</dbReference>
<evidence type="ECO:0000313" key="3">
    <source>
        <dbReference type="EMBL" id="CAD6221535.1"/>
    </source>
</evidence>
<dbReference type="InterPro" id="IPR036465">
    <property type="entry name" value="vWFA_dom_sf"/>
</dbReference>
<dbReference type="PANTHER" id="PTHR10579">
    <property type="entry name" value="CALCIUM-ACTIVATED CHLORIDE CHANNEL REGULATOR"/>
    <property type="match status" value="1"/>
</dbReference>
<keyword evidence="4" id="KW-1185">Reference proteome</keyword>
<feature type="domain" description="F-box protein AT5G49610-like beta-propeller" evidence="2">
    <location>
        <begin position="6"/>
        <end position="75"/>
    </location>
</feature>
<evidence type="ECO:0008006" key="5">
    <source>
        <dbReference type="Google" id="ProtNLM"/>
    </source>
</evidence>
<name>A0A811NFV1_9POAL</name>
<dbReference type="EMBL" id="CAJGYO010000003">
    <property type="protein sequence ID" value="CAD6221535.1"/>
    <property type="molecule type" value="Genomic_DNA"/>
</dbReference>
<dbReference type="Pfam" id="PF23635">
    <property type="entry name" value="Beta-prop_AT5G49610-like"/>
    <property type="match status" value="1"/>
</dbReference>
<evidence type="ECO:0000259" key="2">
    <source>
        <dbReference type="Pfam" id="PF23635"/>
    </source>
</evidence>
<dbReference type="Gene3D" id="3.40.50.410">
    <property type="entry name" value="von Willebrand factor, type A domain"/>
    <property type="match status" value="1"/>
</dbReference>
<gene>
    <name evidence="3" type="ORF">NCGR_LOCUS14801</name>
</gene>
<dbReference type="Proteomes" id="UP000604825">
    <property type="component" value="Unassembled WGS sequence"/>
</dbReference>
<dbReference type="Pfam" id="PF13768">
    <property type="entry name" value="VWA_3"/>
    <property type="match status" value="1"/>
</dbReference>
<comment type="caution">
    <text evidence="3">The sequence shown here is derived from an EMBL/GenBank/DDBJ whole genome shotgun (WGS) entry which is preliminary data.</text>
</comment>
<dbReference type="AlphaFoldDB" id="A0A811NFV1"/>
<accession>A0A811NFV1</accession>
<organism evidence="3 4">
    <name type="scientific">Miscanthus lutarioriparius</name>
    <dbReference type="NCBI Taxonomy" id="422564"/>
    <lineage>
        <taxon>Eukaryota</taxon>
        <taxon>Viridiplantae</taxon>
        <taxon>Streptophyta</taxon>
        <taxon>Embryophyta</taxon>
        <taxon>Tracheophyta</taxon>
        <taxon>Spermatophyta</taxon>
        <taxon>Magnoliopsida</taxon>
        <taxon>Liliopsida</taxon>
        <taxon>Poales</taxon>
        <taxon>Poaceae</taxon>
        <taxon>PACMAD clade</taxon>
        <taxon>Panicoideae</taxon>
        <taxon>Andropogonodae</taxon>
        <taxon>Andropogoneae</taxon>
        <taxon>Saccharinae</taxon>
        <taxon>Miscanthus</taxon>
    </lineage>
</organism>
<dbReference type="InterPro" id="IPR002035">
    <property type="entry name" value="VWF_A"/>
</dbReference>